<evidence type="ECO:0000313" key="2">
    <source>
        <dbReference type="EMBL" id="GGE80896.1"/>
    </source>
</evidence>
<dbReference type="InterPro" id="IPR021768">
    <property type="entry name" value="DUF3332"/>
</dbReference>
<dbReference type="RefSeq" id="WP_100143408.1">
    <property type="nucleotide sequence ID" value="NZ_AP024618.1"/>
</dbReference>
<keyword evidence="1" id="KW-1133">Transmembrane helix</keyword>
<evidence type="ECO:0000313" key="3">
    <source>
        <dbReference type="Proteomes" id="UP000606498"/>
    </source>
</evidence>
<accession>A0ABQ1T4I2</accession>
<keyword evidence="1" id="KW-0472">Membrane</keyword>
<dbReference type="Pfam" id="PF11810">
    <property type="entry name" value="DUF3332"/>
    <property type="match status" value="1"/>
</dbReference>
<name>A0ABQ1T4I2_9GAMM</name>
<gene>
    <name evidence="2" type="ORF">GCM10011520_21710</name>
</gene>
<dbReference type="EMBL" id="BMKO01000005">
    <property type="protein sequence ID" value="GGE80896.1"/>
    <property type="molecule type" value="Genomic_DNA"/>
</dbReference>
<reference evidence="3" key="1">
    <citation type="journal article" date="2019" name="Int. J. Syst. Evol. Microbiol.">
        <title>The Global Catalogue of Microorganisms (GCM) 10K type strain sequencing project: providing services to taxonomists for standard genome sequencing and annotation.</title>
        <authorList>
            <consortium name="The Broad Institute Genomics Platform"/>
            <consortium name="The Broad Institute Genome Sequencing Center for Infectious Disease"/>
            <person name="Wu L."/>
            <person name="Ma J."/>
        </authorList>
    </citation>
    <scope>NUCLEOTIDE SEQUENCE [LARGE SCALE GENOMIC DNA]</scope>
    <source>
        <strain evidence="3">CGMCC 1.16033</strain>
    </source>
</reference>
<proteinExistence type="predicted"/>
<comment type="caution">
    <text evidence="2">The sequence shown here is derived from an EMBL/GenBank/DDBJ whole genome shotgun (WGS) entry which is preliminary data.</text>
</comment>
<evidence type="ECO:0000256" key="1">
    <source>
        <dbReference type="SAM" id="Phobius"/>
    </source>
</evidence>
<organism evidence="2 3">
    <name type="scientific">Shewanella carassii</name>
    <dbReference type="NCBI Taxonomy" id="1987584"/>
    <lineage>
        <taxon>Bacteria</taxon>
        <taxon>Pseudomonadati</taxon>
        <taxon>Pseudomonadota</taxon>
        <taxon>Gammaproteobacteria</taxon>
        <taxon>Alteromonadales</taxon>
        <taxon>Shewanellaceae</taxon>
        <taxon>Shewanella</taxon>
    </lineage>
</organism>
<dbReference type="Proteomes" id="UP000606498">
    <property type="component" value="Unassembled WGS sequence"/>
</dbReference>
<protein>
    <submittedName>
        <fullName evidence="2">Membrane protein</fullName>
    </submittedName>
</protein>
<feature type="transmembrane region" description="Helical" evidence="1">
    <location>
        <begin position="47"/>
        <end position="67"/>
    </location>
</feature>
<keyword evidence="1" id="KW-0812">Transmembrane</keyword>
<keyword evidence="3" id="KW-1185">Reference proteome</keyword>
<sequence>MKLSKVGLGATLLICSQLAGCMGQMGLSGMLTKGNLSAVDNRYGRAGLYVLLAPVYGITATADLFIFNSIEFWTGKNPITGKSPALVDMPADAVFKINHKLDKDLTTAPVKLSRASMSAIDDNTLAMTLSYEDGTEQVMLGRKQGEMVDFYLDQQFIASVSIAEMESYVAARS</sequence>